<dbReference type="EMBL" id="GFPF01003667">
    <property type="protein sequence ID" value="MAA14813.1"/>
    <property type="molecule type" value="Transcribed_RNA"/>
</dbReference>
<proteinExistence type="predicted"/>
<feature type="signal peptide" evidence="2">
    <location>
        <begin position="1"/>
        <end position="24"/>
    </location>
</feature>
<evidence type="ECO:0000256" key="2">
    <source>
        <dbReference type="SAM" id="SignalP"/>
    </source>
</evidence>
<keyword evidence="1" id="KW-0812">Transmembrane</keyword>
<organism evidence="3">
    <name type="scientific">Rhipicephalus zambeziensis</name>
    <dbReference type="NCBI Taxonomy" id="60191"/>
    <lineage>
        <taxon>Eukaryota</taxon>
        <taxon>Metazoa</taxon>
        <taxon>Ecdysozoa</taxon>
        <taxon>Arthropoda</taxon>
        <taxon>Chelicerata</taxon>
        <taxon>Arachnida</taxon>
        <taxon>Acari</taxon>
        <taxon>Parasitiformes</taxon>
        <taxon>Ixodida</taxon>
        <taxon>Ixodoidea</taxon>
        <taxon>Ixodidae</taxon>
        <taxon>Rhipicephalinae</taxon>
        <taxon>Rhipicephalus</taxon>
        <taxon>Rhipicephalus</taxon>
    </lineage>
</organism>
<accession>A0A224YKR7</accession>
<evidence type="ECO:0000256" key="1">
    <source>
        <dbReference type="SAM" id="Phobius"/>
    </source>
</evidence>
<dbReference type="AlphaFoldDB" id="A0A224YKR7"/>
<reference evidence="3" key="1">
    <citation type="journal article" date="2017" name="Parasit. Vectors">
        <title>Sialotranscriptomics of Rhipicephalus zambeziensis reveals intricate expression profiles of secretory proteins and suggests tight temporal transcriptional regulation during blood-feeding.</title>
        <authorList>
            <person name="de Castro M.H."/>
            <person name="de Klerk D."/>
            <person name="Pienaar R."/>
            <person name="Rees D.J.G."/>
            <person name="Mans B.J."/>
        </authorList>
    </citation>
    <scope>NUCLEOTIDE SEQUENCE</scope>
    <source>
        <tissue evidence="3">Salivary glands</tissue>
    </source>
</reference>
<keyword evidence="1" id="KW-1133">Transmembrane helix</keyword>
<name>A0A224YKR7_9ACAR</name>
<keyword evidence="2" id="KW-0732">Signal</keyword>
<sequence>MHSFRTQLSLFFFFFFFSFYQLTGVHKNRETYPVASLLSCAFCLPAPLWQGQCVHVSCGGVWDNAFVLFLFGYLLLVKNRGIFI</sequence>
<feature type="chain" id="PRO_5012510906" description="Secreted protein" evidence="2">
    <location>
        <begin position="25"/>
        <end position="84"/>
    </location>
</feature>
<evidence type="ECO:0008006" key="4">
    <source>
        <dbReference type="Google" id="ProtNLM"/>
    </source>
</evidence>
<evidence type="ECO:0000313" key="3">
    <source>
        <dbReference type="EMBL" id="MAA14813.1"/>
    </source>
</evidence>
<protein>
    <recommendedName>
        <fullName evidence="4">Secreted protein</fullName>
    </recommendedName>
</protein>
<keyword evidence="1" id="KW-0472">Membrane</keyword>
<feature type="transmembrane region" description="Helical" evidence="1">
    <location>
        <begin position="54"/>
        <end position="76"/>
    </location>
</feature>